<evidence type="ECO:0000256" key="1">
    <source>
        <dbReference type="SAM" id="MobiDB-lite"/>
    </source>
</evidence>
<accession>A0ABU6SUY5</accession>
<evidence type="ECO:0000313" key="3">
    <source>
        <dbReference type="Proteomes" id="UP001341840"/>
    </source>
</evidence>
<proteinExistence type="predicted"/>
<evidence type="ECO:0000313" key="2">
    <source>
        <dbReference type="EMBL" id="MED6139578.1"/>
    </source>
</evidence>
<protein>
    <submittedName>
        <fullName evidence="2">Uncharacterized protein</fullName>
    </submittedName>
</protein>
<feature type="compositionally biased region" description="Polar residues" evidence="1">
    <location>
        <begin position="78"/>
        <end position="89"/>
    </location>
</feature>
<dbReference type="Proteomes" id="UP001341840">
    <property type="component" value="Unassembled WGS sequence"/>
</dbReference>
<feature type="compositionally biased region" description="Polar residues" evidence="1">
    <location>
        <begin position="100"/>
        <end position="117"/>
    </location>
</feature>
<organism evidence="2 3">
    <name type="scientific">Stylosanthes scabra</name>
    <dbReference type="NCBI Taxonomy" id="79078"/>
    <lineage>
        <taxon>Eukaryota</taxon>
        <taxon>Viridiplantae</taxon>
        <taxon>Streptophyta</taxon>
        <taxon>Embryophyta</taxon>
        <taxon>Tracheophyta</taxon>
        <taxon>Spermatophyta</taxon>
        <taxon>Magnoliopsida</taxon>
        <taxon>eudicotyledons</taxon>
        <taxon>Gunneridae</taxon>
        <taxon>Pentapetalae</taxon>
        <taxon>rosids</taxon>
        <taxon>fabids</taxon>
        <taxon>Fabales</taxon>
        <taxon>Fabaceae</taxon>
        <taxon>Papilionoideae</taxon>
        <taxon>50 kb inversion clade</taxon>
        <taxon>dalbergioids sensu lato</taxon>
        <taxon>Dalbergieae</taxon>
        <taxon>Pterocarpus clade</taxon>
        <taxon>Stylosanthes</taxon>
    </lineage>
</organism>
<sequence length="361" mass="40494">MSNQVAINTQILAFMKNPVAGAAGSPIVGSNSVVATPSRQAPVSCKDKAEVKAPPITRIYWRRAGKSAIESKVDPTYVPNSTPISSSEHGTFHFTHSNKRSTPSSRHQHSRTASTGKSKLFPINKDLACPFQSITMTFIPMEDMQIVGLDLAAAAYVFLPHMDQEEVLVPTPHCHLTRKALRSLEPGHVVDDAVLTMLAIMLKRQSTEFHWFLPTRLVEIGIKRCAIPQDTVAFIKKDFMGQADRVYKVVFLEGLMDDPSWYEDKTKQPLLISDYDIIEPDVVQQDPDRHGSYNDSGVFVAQWMIMHYLWGTSDVERVSAYSRMRLAIDIVLKDHNADRVAFIDKALAYWRVFAPPPVDNK</sequence>
<feature type="region of interest" description="Disordered" evidence="1">
    <location>
        <begin position="74"/>
        <end position="117"/>
    </location>
</feature>
<gene>
    <name evidence="2" type="ORF">PIB30_085220</name>
</gene>
<reference evidence="2 3" key="1">
    <citation type="journal article" date="2023" name="Plants (Basel)">
        <title>Bridging the Gap: Combining Genomics and Transcriptomics Approaches to Understand Stylosanthes scabra, an Orphan Legume from the Brazilian Caatinga.</title>
        <authorList>
            <person name="Ferreira-Neto J.R.C."/>
            <person name="da Silva M.D."/>
            <person name="Binneck E."/>
            <person name="de Melo N.F."/>
            <person name="da Silva R.H."/>
            <person name="de Melo A.L.T.M."/>
            <person name="Pandolfi V."/>
            <person name="Bustamante F.O."/>
            <person name="Brasileiro-Vidal A.C."/>
            <person name="Benko-Iseppon A.M."/>
        </authorList>
    </citation>
    <scope>NUCLEOTIDE SEQUENCE [LARGE SCALE GENOMIC DNA]</scope>
    <source>
        <tissue evidence="2">Leaves</tissue>
    </source>
</reference>
<keyword evidence="3" id="KW-1185">Reference proteome</keyword>
<name>A0ABU6SUY5_9FABA</name>
<dbReference type="EMBL" id="JASCZI010061827">
    <property type="protein sequence ID" value="MED6139578.1"/>
    <property type="molecule type" value="Genomic_DNA"/>
</dbReference>
<comment type="caution">
    <text evidence="2">The sequence shown here is derived from an EMBL/GenBank/DDBJ whole genome shotgun (WGS) entry which is preliminary data.</text>
</comment>